<accession>A0ABT1VIV8</accession>
<dbReference type="Proteomes" id="UP001300015">
    <property type="component" value="Unassembled WGS sequence"/>
</dbReference>
<keyword evidence="2 5" id="KW-0378">Hydrolase</keyword>
<evidence type="ECO:0000313" key="8">
    <source>
        <dbReference type="Proteomes" id="UP001300015"/>
    </source>
</evidence>
<name>A0ABT1VIV8_9GAMM</name>
<keyword evidence="4 5" id="KW-0067">ATP-binding</keyword>
<comment type="caution">
    <text evidence="7">The sequence shown here is derived from an EMBL/GenBank/DDBJ whole genome shotgun (WGS) entry which is preliminary data.</text>
</comment>
<dbReference type="PANTHER" id="PTHR11070">
    <property type="entry name" value="UVRD / RECB / PCRA DNA HELICASE FAMILY MEMBER"/>
    <property type="match status" value="1"/>
</dbReference>
<protein>
    <submittedName>
        <fullName evidence="7">UvrD-helicase domain-containing protein</fullName>
    </submittedName>
</protein>
<dbReference type="PANTHER" id="PTHR11070:SF3">
    <property type="entry name" value="DNA 3'-5' HELICASE"/>
    <property type="match status" value="1"/>
</dbReference>
<dbReference type="PROSITE" id="PS51198">
    <property type="entry name" value="UVRD_HELICASE_ATP_BIND"/>
    <property type="match status" value="1"/>
</dbReference>
<gene>
    <name evidence="7" type="ORF">NQH49_08200</name>
</gene>
<proteinExistence type="predicted"/>
<keyword evidence="3 5" id="KW-0347">Helicase</keyword>
<dbReference type="InterPro" id="IPR014016">
    <property type="entry name" value="UvrD-like_ATP-bd"/>
</dbReference>
<dbReference type="Pfam" id="PF00580">
    <property type="entry name" value="UvrD-helicase"/>
    <property type="match status" value="2"/>
</dbReference>
<sequence length="612" mass="69547">MIDYRVTEAEIRIEDCLNKNISFAVIAGAGSGKTSLLIKTLKSVLHKEGRKLRQNGQKIACITFTKRAVNVIKKRLEFDDVFEVSTLHSFLWAQLSGFNHDIRKSLINFRLPLLIEKEKGKDNGGKSKSALAARNKAELIQRELDALHTVSSFHYSDSNYGNYLEGKLGHDDIISIAVYLLNNNVTFRKILGLRYPYIFIDEAQDTNGDILAGFNLLGDGNCLPLTGYFGDPWQQIYDGSIGDFFPPKNGEIIKKDENFRCSISVIKLLNAFRKDLCQYPAGENSEREGSVVFHLIKAEVPELPRNQYSEEQISRALSKMDKALMNWAWDKEDNVMRLFLVRQMIARRLGFPTINKLFTGGYSSIRSQELFESGEHYLLHPLISLICPLIISHQKGDKRKVLSVLQSNCPFFNSEGPNATKSLQSIIDLSVSFVEQLYKIWCEGTIRDILQFCMENQLIEISDLLQSHLLRNPRTEIFDPEVHGIEKNDWLTDSLFSMDTKELMAYYHFISQNTPYSTQHGVKGEEYKKVLVVYDDVEASWNNYNFGKILTPGLSGHPTEGQLNRGRKLAYVSFSRALDDLRVILFTPDPEEAKNELLGSGLLCPDQVELGD</sequence>
<evidence type="ECO:0000256" key="2">
    <source>
        <dbReference type="ARBA" id="ARBA00022801"/>
    </source>
</evidence>
<evidence type="ECO:0000313" key="7">
    <source>
        <dbReference type="EMBL" id="MCQ8227453.1"/>
    </source>
</evidence>
<keyword evidence="1 5" id="KW-0547">Nucleotide-binding</keyword>
<reference evidence="7 8" key="1">
    <citation type="submission" date="2022-07" db="EMBL/GenBank/DDBJ databases">
        <title>Pantoea trifolii sp. nov. isolated from root nodules of Trifolium rubens.</title>
        <authorList>
            <person name="Kalita M."/>
            <person name="Wdowiak-Wrobel S."/>
            <person name="Marek-Kozaczuk M."/>
            <person name="Palusinska-Szysz M."/>
            <person name="Sokolowski W."/>
            <person name="Coutinho T."/>
            <person name="Hlahane L."/>
        </authorList>
    </citation>
    <scope>NUCLEOTIDE SEQUENCE [LARGE SCALE GENOMIC DNA]</scope>
    <source>
        <strain evidence="7 8">MMK2</strain>
    </source>
</reference>
<dbReference type="EMBL" id="JANIET010000001">
    <property type="protein sequence ID" value="MCQ8227453.1"/>
    <property type="molecule type" value="Genomic_DNA"/>
</dbReference>
<dbReference type="InterPro" id="IPR000212">
    <property type="entry name" value="DNA_helicase_UvrD/REP"/>
</dbReference>
<evidence type="ECO:0000256" key="5">
    <source>
        <dbReference type="PROSITE-ProRule" id="PRU00560"/>
    </source>
</evidence>
<evidence type="ECO:0000256" key="3">
    <source>
        <dbReference type="ARBA" id="ARBA00022806"/>
    </source>
</evidence>
<organism evidence="7 8">
    <name type="scientific">Pantoea trifolii</name>
    <dbReference type="NCBI Taxonomy" id="2968030"/>
    <lineage>
        <taxon>Bacteria</taxon>
        <taxon>Pseudomonadati</taxon>
        <taxon>Pseudomonadota</taxon>
        <taxon>Gammaproteobacteria</taxon>
        <taxon>Enterobacterales</taxon>
        <taxon>Erwiniaceae</taxon>
        <taxon>Pantoea</taxon>
    </lineage>
</organism>
<dbReference type="SUPFAM" id="SSF52540">
    <property type="entry name" value="P-loop containing nucleoside triphosphate hydrolases"/>
    <property type="match status" value="1"/>
</dbReference>
<evidence type="ECO:0000259" key="6">
    <source>
        <dbReference type="PROSITE" id="PS51198"/>
    </source>
</evidence>
<evidence type="ECO:0000256" key="1">
    <source>
        <dbReference type="ARBA" id="ARBA00022741"/>
    </source>
</evidence>
<dbReference type="Gene3D" id="3.40.50.300">
    <property type="entry name" value="P-loop containing nucleotide triphosphate hydrolases"/>
    <property type="match status" value="1"/>
</dbReference>
<feature type="domain" description="UvrD-like helicase ATP-binding" evidence="6">
    <location>
        <begin position="6"/>
        <end position="275"/>
    </location>
</feature>
<dbReference type="RefSeq" id="WP_256696273.1">
    <property type="nucleotide sequence ID" value="NZ_JANIES010000001.1"/>
</dbReference>
<dbReference type="InterPro" id="IPR027417">
    <property type="entry name" value="P-loop_NTPase"/>
</dbReference>
<feature type="binding site" evidence="5">
    <location>
        <begin position="27"/>
        <end position="34"/>
    </location>
    <ligand>
        <name>ATP</name>
        <dbReference type="ChEBI" id="CHEBI:30616"/>
    </ligand>
</feature>
<keyword evidence="8" id="KW-1185">Reference proteome</keyword>
<evidence type="ECO:0000256" key="4">
    <source>
        <dbReference type="ARBA" id="ARBA00022840"/>
    </source>
</evidence>